<keyword evidence="5" id="KW-0328">Glycosyltransferase</keyword>
<evidence type="ECO:0000256" key="6">
    <source>
        <dbReference type="ARBA" id="ARBA00022679"/>
    </source>
</evidence>
<dbReference type="PROSITE" id="PS00428">
    <property type="entry name" value="FTSW_RODA_SPOVE"/>
    <property type="match status" value="1"/>
</dbReference>
<comment type="function">
    <text evidence="21">Peptidoglycan polymerase that is essential for cell division.</text>
</comment>
<accession>A0ABU8RHC6</accession>
<evidence type="ECO:0000256" key="23">
    <source>
        <dbReference type="SAM" id="Phobius"/>
    </source>
</evidence>
<evidence type="ECO:0000256" key="22">
    <source>
        <dbReference type="SAM" id="MobiDB-lite"/>
    </source>
</evidence>
<comment type="caution">
    <text evidence="24">The sequence shown here is derived from an EMBL/GenBank/DDBJ whole genome shotgun (WGS) entry which is preliminary data.</text>
</comment>
<keyword evidence="4" id="KW-0132">Cell division</keyword>
<keyword evidence="3" id="KW-1003">Cell membrane</keyword>
<evidence type="ECO:0000256" key="1">
    <source>
        <dbReference type="ARBA" id="ARBA00004651"/>
    </source>
</evidence>
<feature type="transmembrane region" description="Helical" evidence="23">
    <location>
        <begin position="377"/>
        <end position="399"/>
    </location>
</feature>
<evidence type="ECO:0000313" key="25">
    <source>
        <dbReference type="Proteomes" id="UP001387100"/>
    </source>
</evidence>
<keyword evidence="25" id="KW-1185">Reference proteome</keyword>
<feature type="transmembrane region" description="Helical" evidence="23">
    <location>
        <begin position="181"/>
        <end position="197"/>
    </location>
</feature>
<keyword evidence="13" id="KW-0961">Cell wall biogenesis/degradation</keyword>
<evidence type="ECO:0000256" key="8">
    <source>
        <dbReference type="ARBA" id="ARBA00022960"/>
    </source>
</evidence>
<evidence type="ECO:0000256" key="9">
    <source>
        <dbReference type="ARBA" id="ARBA00022984"/>
    </source>
</evidence>
<evidence type="ECO:0000256" key="16">
    <source>
        <dbReference type="ARBA" id="ARBA00038053"/>
    </source>
</evidence>
<evidence type="ECO:0000256" key="19">
    <source>
        <dbReference type="ARBA" id="ARBA00044770"/>
    </source>
</evidence>
<dbReference type="Proteomes" id="UP001387100">
    <property type="component" value="Unassembled WGS sequence"/>
</dbReference>
<name>A0ABU8RHC6_9ACTN</name>
<organism evidence="24 25">
    <name type="scientific">Pseudokineococcus basanitobsidens</name>
    <dbReference type="NCBI Taxonomy" id="1926649"/>
    <lineage>
        <taxon>Bacteria</taxon>
        <taxon>Bacillati</taxon>
        <taxon>Actinomycetota</taxon>
        <taxon>Actinomycetes</taxon>
        <taxon>Kineosporiales</taxon>
        <taxon>Kineosporiaceae</taxon>
        <taxon>Pseudokineococcus</taxon>
    </lineage>
</organism>
<dbReference type="PANTHER" id="PTHR30474">
    <property type="entry name" value="CELL CYCLE PROTEIN"/>
    <property type="match status" value="1"/>
</dbReference>
<feature type="transmembrane region" description="Helical" evidence="23">
    <location>
        <begin position="142"/>
        <end position="161"/>
    </location>
</feature>
<comment type="similarity">
    <text evidence="16">Belongs to the SEDS family. FtsW subfamily.</text>
</comment>
<feature type="transmembrane region" description="Helical" evidence="23">
    <location>
        <begin position="330"/>
        <end position="356"/>
    </location>
</feature>
<feature type="transmembrane region" description="Helical" evidence="23">
    <location>
        <begin position="405"/>
        <end position="427"/>
    </location>
</feature>
<evidence type="ECO:0000313" key="24">
    <source>
        <dbReference type="EMBL" id="MEJ5944486.1"/>
    </source>
</evidence>
<evidence type="ECO:0000256" key="13">
    <source>
        <dbReference type="ARBA" id="ARBA00023316"/>
    </source>
</evidence>
<dbReference type="InterPro" id="IPR018365">
    <property type="entry name" value="Cell_cycle_FtsW-rel_CS"/>
</dbReference>
<dbReference type="RefSeq" id="WP_339573864.1">
    <property type="nucleotide sequence ID" value="NZ_JBBIAA010000002.1"/>
</dbReference>
<keyword evidence="6" id="KW-0808">Transferase</keyword>
<gene>
    <name evidence="24" type="primary">ftsW</name>
    <name evidence="24" type="ORF">WDZ17_04160</name>
</gene>
<dbReference type="EC" id="2.4.99.28" evidence="19"/>
<comment type="catalytic activity">
    <reaction evidence="20">
        <text>[GlcNAc-(1-&gt;4)-Mur2Ac(oyl-L-Ala-gamma-D-Glu-L-Lys-D-Ala-D-Ala)](n)-di-trans,octa-cis-undecaprenyl diphosphate + beta-D-GlcNAc-(1-&gt;4)-Mur2Ac(oyl-L-Ala-gamma-D-Glu-L-Lys-D-Ala-D-Ala)-di-trans,octa-cis-undecaprenyl diphosphate = [GlcNAc-(1-&gt;4)-Mur2Ac(oyl-L-Ala-gamma-D-Glu-L-Lys-D-Ala-D-Ala)](n+1)-di-trans,octa-cis-undecaprenyl diphosphate + di-trans,octa-cis-undecaprenyl diphosphate + H(+)</text>
        <dbReference type="Rhea" id="RHEA:23708"/>
        <dbReference type="Rhea" id="RHEA-COMP:9602"/>
        <dbReference type="Rhea" id="RHEA-COMP:9603"/>
        <dbReference type="ChEBI" id="CHEBI:15378"/>
        <dbReference type="ChEBI" id="CHEBI:58405"/>
        <dbReference type="ChEBI" id="CHEBI:60033"/>
        <dbReference type="ChEBI" id="CHEBI:78435"/>
        <dbReference type="EC" id="2.4.99.28"/>
    </reaction>
</comment>
<keyword evidence="12" id="KW-0131">Cell cycle</keyword>
<evidence type="ECO:0000256" key="2">
    <source>
        <dbReference type="ARBA" id="ARBA00004752"/>
    </source>
</evidence>
<comment type="subcellular location">
    <subcellularLocation>
        <location evidence="1">Cell membrane</location>
        <topology evidence="1">Multi-pass membrane protein</topology>
    </subcellularLocation>
</comment>
<evidence type="ECO:0000256" key="7">
    <source>
        <dbReference type="ARBA" id="ARBA00022692"/>
    </source>
</evidence>
<feature type="region of interest" description="Disordered" evidence="22">
    <location>
        <begin position="1"/>
        <end position="54"/>
    </location>
</feature>
<feature type="transmembrane region" description="Helical" evidence="23">
    <location>
        <begin position="209"/>
        <end position="226"/>
    </location>
</feature>
<feature type="transmembrane region" description="Helical" evidence="23">
    <location>
        <begin position="254"/>
        <end position="272"/>
    </location>
</feature>
<evidence type="ECO:0000256" key="21">
    <source>
        <dbReference type="ARBA" id="ARBA00049966"/>
    </source>
</evidence>
<evidence type="ECO:0000256" key="18">
    <source>
        <dbReference type="ARBA" id="ARBA00041418"/>
    </source>
</evidence>
<evidence type="ECO:0000256" key="12">
    <source>
        <dbReference type="ARBA" id="ARBA00023306"/>
    </source>
</evidence>
<evidence type="ECO:0000256" key="14">
    <source>
        <dbReference type="ARBA" id="ARBA00032370"/>
    </source>
</evidence>
<feature type="compositionally biased region" description="Basic and acidic residues" evidence="22">
    <location>
        <begin position="8"/>
        <end position="22"/>
    </location>
</feature>
<keyword evidence="10 23" id="KW-1133">Transmembrane helix</keyword>
<evidence type="ECO:0000256" key="4">
    <source>
        <dbReference type="ARBA" id="ARBA00022618"/>
    </source>
</evidence>
<feature type="transmembrane region" description="Helical" evidence="23">
    <location>
        <begin position="77"/>
        <end position="99"/>
    </location>
</feature>
<reference evidence="24 25" key="1">
    <citation type="journal article" date="2017" name="Int. J. Syst. Evol. Microbiol.">
        <title>Pseudokineococcus basanitobsidens sp. nov., isolated from volcanic rock.</title>
        <authorList>
            <person name="Lee D.W."/>
            <person name="Park M.Y."/>
            <person name="Kim J.J."/>
            <person name="Kim B.S."/>
        </authorList>
    </citation>
    <scope>NUCLEOTIDE SEQUENCE [LARGE SCALE GENOMIC DNA]</scope>
    <source>
        <strain evidence="24 25">DSM 103726</strain>
    </source>
</reference>
<protein>
    <recommendedName>
        <fullName evidence="17">Probable peptidoglycan glycosyltransferase FtsW</fullName>
        <ecNumber evidence="19">2.4.99.28</ecNumber>
    </recommendedName>
    <alternativeName>
        <fullName evidence="18">Cell division protein FtsW</fullName>
    </alternativeName>
    <alternativeName>
        <fullName evidence="15">Cell wall polymerase</fullName>
    </alternativeName>
    <alternativeName>
        <fullName evidence="14">Peptidoglycan polymerase</fullName>
    </alternativeName>
</protein>
<keyword evidence="11 23" id="KW-0472">Membrane</keyword>
<dbReference type="NCBIfam" id="TIGR02614">
    <property type="entry name" value="ftsW"/>
    <property type="match status" value="1"/>
</dbReference>
<evidence type="ECO:0000256" key="15">
    <source>
        <dbReference type="ARBA" id="ARBA00033270"/>
    </source>
</evidence>
<sequence length="472" mass="48151">MARTPAPGRRDLRAGAPGDRRGGATGLLPGRTGAAGSHPVPPPGPRGRAASAREGLGRAGDVLTGWLARADTPATSFYLLSATTGVLVVLGLVMVLSSSSVESLEAGRSPFAQFTSQLLFAVLGVPLAYAASRMPVRAWKALAWPAVGLAAVLQLVVLVAGDEVGGNRNWIRVGGLSLQPAEFAKLALAVWLAAVLVRKARLLRDWRHVAVPVVPVAGGVLGLILLGRDLGTGMVVMLVVVAALWVGGVPLRTLLAPGAALVGVVALLVVTSPNRMGRIGDFLSGDCDVQAGCYQSAHGLAALAGGGVTGLGLGSSREKWSYLPEAHNDYIFAIIGEELGLAGTLLVLGLFAALAVGCMRVIRRHDDPFAKIATAGVMAWVVGQALVNMAVVLGLVPTIGVPLPLVSAGGSALVATLLALGVVLSFARTEPGAPDLLAARAGVVRRSLVVAASPLAGRGRRSGRPPRRRGAP</sequence>
<feature type="transmembrane region" description="Helical" evidence="23">
    <location>
        <begin position="232"/>
        <end position="249"/>
    </location>
</feature>
<feature type="transmembrane region" description="Helical" evidence="23">
    <location>
        <begin position="111"/>
        <end position="130"/>
    </location>
</feature>
<dbReference type="EMBL" id="JBBIAA010000002">
    <property type="protein sequence ID" value="MEJ5944486.1"/>
    <property type="molecule type" value="Genomic_DNA"/>
</dbReference>
<proteinExistence type="inferred from homology"/>
<dbReference type="InterPro" id="IPR001182">
    <property type="entry name" value="FtsW/RodA"/>
</dbReference>
<evidence type="ECO:0000256" key="10">
    <source>
        <dbReference type="ARBA" id="ARBA00022989"/>
    </source>
</evidence>
<keyword evidence="7 23" id="KW-0812">Transmembrane</keyword>
<comment type="pathway">
    <text evidence="2">Cell wall biogenesis; peptidoglycan biosynthesis.</text>
</comment>
<keyword evidence="9" id="KW-0573">Peptidoglycan synthesis</keyword>
<dbReference type="InterPro" id="IPR013437">
    <property type="entry name" value="FtsW"/>
</dbReference>
<evidence type="ECO:0000256" key="5">
    <source>
        <dbReference type="ARBA" id="ARBA00022676"/>
    </source>
</evidence>
<evidence type="ECO:0000256" key="17">
    <source>
        <dbReference type="ARBA" id="ARBA00041185"/>
    </source>
</evidence>
<evidence type="ECO:0000256" key="3">
    <source>
        <dbReference type="ARBA" id="ARBA00022475"/>
    </source>
</evidence>
<evidence type="ECO:0000256" key="11">
    <source>
        <dbReference type="ARBA" id="ARBA00023136"/>
    </source>
</evidence>
<evidence type="ECO:0000256" key="20">
    <source>
        <dbReference type="ARBA" id="ARBA00049902"/>
    </source>
</evidence>
<dbReference type="Pfam" id="PF01098">
    <property type="entry name" value="FTSW_RODA_SPOVE"/>
    <property type="match status" value="1"/>
</dbReference>
<keyword evidence="8" id="KW-0133">Cell shape</keyword>
<dbReference type="PANTHER" id="PTHR30474:SF2">
    <property type="entry name" value="PEPTIDOGLYCAN GLYCOSYLTRANSFERASE FTSW-RELATED"/>
    <property type="match status" value="1"/>
</dbReference>